<evidence type="ECO:0000256" key="2">
    <source>
        <dbReference type="ARBA" id="ARBA00022777"/>
    </source>
</evidence>
<proteinExistence type="predicted"/>
<evidence type="ECO:0000313" key="5">
    <source>
        <dbReference type="Proteomes" id="UP001642501"/>
    </source>
</evidence>
<dbReference type="Pfam" id="PF00294">
    <property type="entry name" value="PfkB"/>
    <property type="match status" value="1"/>
</dbReference>
<evidence type="ECO:0000256" key="1">
    <source>
        <dbReference type="ARBA" id="ARBA00022679"/>
    </source>
</evidence>
<dbReference type="InterPro" id="IPR011611">
    <property type="entry name" value="PfkB_dom"/>
</dbReference>
<dbReference type="Gene3D" id="3.40.1190.20">
    <property type="match status" value="1"/>
</dbReference>
<dbReference type="InterPro" id="IPR052562">
    <property type="entry name" value="Ketohexokinase-related"/>
</dbReference>
<dbReference type="PANTHER" id="PTHR42774">
    <property type="entry name" value="PHOSPHOTRANSFERASE SYSTEM TRANSPORT PROTEIN"/>
    <property type="match status" value="1"/>
</dbReference>
<organism evidence="4 5">
    <name type="scientific">Sporothrix epigloea</name>
    <dbReference type="NCBI Taxonomy" id="1892477"/>
    <lineage>
        <taxon>Eukaryota</taxon>
        <taxon>Fungi</taxon>
        <taxon>Dikarya</taxon>
        <taxon>Ascomycota</taxon>
        <taxon>Pezizomycotina</taxon>
        <taxon>Sordariomycetes</taxon>
        <taxon>Sordariomycetidae</taxon>
        <taxon>Ophiostomatales</taxon>
        <taxon>Ophiostomataceae</taxon>
        <taxon>Sporothrix</taxon>
    </lineage>
</organism>
<accession>A0ABP0D7M8</accession>
<dbReference type="PANTHER" id="PTHR42774:SF3">
    <property type="entry name" value="KETOHEXOKINASE"/>
    <property type="match status" value="1"/>
</dbReference>
<evidence type="ECO:0000313" key="4">
    <source>
        <dbReference type="EMBL" id="CAK7263132.1"/>
    </source>
</evidence>
<dbReference type="SUPFAM" id="SSF53613">
    <property type="entry name" value="Ribokinase-like"/>
    <property type="match status" value="1"/>
</dbReference>
<keyword evidence="2" id="KW-0418">Kinase</keyword>
<sequence length="348" mass="37748">MKHLILTGACYIDTLLDVPCFPKEDDKLRATGARVRRGGNCPNSIEVLQQLLNRQRQETAGDGDDALFTTHLISVLPARDATATAMIAQSFGTLPWVASPNLDLCLYRPRHSTPASSYIFRSAATGSRTIVNHYGLPEMEVREFGDAASLFFAGYRMSAADSSLWHFEGRMSATTLACMKYLRAQQYVRYGTEKKITISVEVEKPGREGLRDLAAVADIVFYSKSWAEEEGYASAEHCLCVESDNLSEGALSFCTWGAEGAAAALSRRSGGSVVNCLAPHVPAASVVDTVGAGDTFVAGVLYQLVTNKAIQEPNGEWTAKEDTMRDVLAFAVNLATRKVQIDGFQGLV</sequence>
<dbReference type="InterPro" id="IPR029056">
    <property type="entry name" value="Ribokinase-like"/>
</dbReference>
<evidence type="ECO:0000259" key="3">
    <source>
        <dbReference type="Pfam" id="PF00294"/>
    </source>
</evidence>
<protein>
    <recommendedName>
        <fullName evidence="3">Carbohydrate kinase PfkB domain-containing protein</fullName>
    </recommendedName>
</protein>
<dbReference type="PROSITE" id="PS00584">
    <property type="entry name" value="PFKB_KINASES_2"/>
    <property type="match status" value="1"/>
</dbReference>
<dbReference type="Proteomes" id="UP001642501">
    <property type="component" value="Unassembled WGS sequence"/>
</dbReference>
<feature type="domain" description="Carbohydrate kinase PfkB" evidence="3">
    <location>
        <begin position="206"/>
        <end position="335"/>
    </location>
</feature>
<reference evidence="4 5" key="1">
    <citation type="submission" date="2024-01" db="EMBL/GenBank/DDBJ databases">
        <authorList>
            <person name="Allen C."/>
            <person name="Tagirdzhanova G."/>
        </authorList>
    </citation>
    <scope>NUCLEOTIDE SEQUENCE [LARGE SCALE GENOMIC DNA]</scope>
    <source>
        <strain evidence="4 5">CBS 573.63</strain>
    </source>
</reference>
<gene>
    <name evidence="4" type="ORF">SEPCBS57363_000412</name>
</gene>
<name>A0ABP0D7M8_9PEZI</name>
<keyword evidence="1" id="KW-0808">Transferase</keyword>
<dbReference type="EMBL" id="CAWUOM010000003">
    <property type="protein sequence ID" value="CAK7263132.1"/>
    <property type="molecule type" value="Genomic_DNA"/>
</dbReference>
<keyword evidence="5" id="KW-1185">Reference proteome</keyword>
<comment type="caution">
    <text evidence="4">The sequence shown here is derived from an EMBL/GenBank/DDBJ whole genome shotgun (WGS) entry which is preliminary data.</text>
</comment>
<dbReference type="InterPro" id="IPR002173">
    <property type="entry name" value="Carboh/pur_kinase_PfkB_CS"/>
</dbReference>